<reference evidence="1 2" key="1">
    <citation type="submission" date="2021-06" db="EMBL/GenBank/DDBJ databases">
        <authorList>
            <person name="Palmer J.M."/>
        </authorList>
    </citation>
    <scope>NUCLEOTIDE SEQUENCE [LARGE SCALE GENOMIC DNA]</scope>
    <source>
        <strain evidence="1 2">GA_2019</strain>
        <tissue evidence="1">Muscle</tissue>
    </source>
</reference>
<dbReference type="PANTHER" id="PTHR46003:SF1">
    <property type="entry name" value="HOST CELL FACTOR"/>
    <property type="match status" value="1"/>
</dbReference>
<dbReference type="InterPro" id="IPR015915">
    <property type="entry name" value="Kelch-typ_b-propeller"/>
</dbReference>
<dbReference type="EMBL" id="JAHRIO010082204">
    <property type="protein sequence ID" value="MEQ2185829.1"/>
    <property type="molecule type" value="Genomic_DNA"/>
</dbReference>
<proteinExistence type="predicted"/>
<accession>A0ABV0PQQ4</accession>
<protein>
    <submittedName>
        <fullName evidence="1">Uncharacterized protein</fullName>
    </submittedName>
</protein>
<dbReference type="Gene3D" id="2.120.10.80">
    <property type="entry name" value="Kelch-type beta propeller"/>
    <property type="match status" value="1"/>
</dbReference>
<sequence>MRESAVAFPGCMILGLSGSGAPLSLDPTNQWFIPAVRGDIPPGCAAYGFVCQPLGVETSEGQIPKEGLAPMPSSWTQLLSDWLSMLPVWWPGQRQRGSEEQHSQVGTSCPSSALIYTLTLSLAVAPPLRYLNDLYCLELRPGSTVVSWEIPPTSGPLPPPRESHTAVMTNRGGVTRLIIYGGMNGCRLGDLWVLDVGESSVPPVAMETGFP</sequence>
<comment type="caution">
    <text evidence="1">The sequence shown here is derived from an EMBL/GenBank/DDBJ whole genome shotgun (WGS) entry which is preliminary data.</text>
</comment>
<evidence type="ECO:0000313" key="1">
    <source>
        <dbReference type="EMBL" id="MEQ2185829.1"/>
    </source>
</evidence>
<dbReference type="Proteomes" id="UP001476798">
    <property type="component" value="Unassembled WGS sequence"/>
</dbReference>
<dbReference type="SUPFAM" id="SSF117281">
    <property type="entry name" value="Kelch motif"/>
    <property type="match status" value="1"/>
</dbReference>
<dbReference type="PANTHER" id="PTHR46003">
    <property type="entry name" value="HOST CELL FACTOR"/>
    <property type="match status" value="1"/>
</dbReference>
<evidence type="ECO:0000313" key="2">
    <source>
        <dbReference type="Proteomes" id="UP001476798"/>
    </source>
</evidence>
<keyword evidence="2" id="KW-1185">Reference proteome</keyword>
<dbReference type="InterPro" id="IPR043536">
    <property type="entry name" value="HCF1/2"/>
</dbReference>
<organism evidence="1 2">
    <name type="scientific">Goodea atripinnis</name>
    <dbReference type="NCBI Taxonomy" id="208336"/>
    <lineage>
        <taxon>Eukaryota</taxon>
        <taxon>Metazoa</taxon>
        <taxon>Chordata</taxon>
        <taxon>Craniata</taxon>
        <taxon>Vertebrata</taxon>
        <taxon>Euteleostomi</taxon>
        <taxon>Actinopterygii</taxon>
        <taxon>Neopterygii</taxon>
        <taxon>Teleostei</taxon>
        <taxon>Neoteleostei</taxon>
        <taxon>Acanthomorphata</taxon>
        <taxon>Ovalentaria</taxon>
        <taxon>Atherinomorphae</taxon>
        <taxon>Cyprinodontiformes</taxon>
        <taxon>Goodeidae</taxon>
        <taxon>Goodea</taxon>
    </lineage>
</organism>
<name>A0ABV0PQQ4_9TELE</name>
<gene>
    <name evidence="1" type="ORF">GOODEAATRI_022176</name>
</gene>